<proteinExistence type="predicted"/>
<feature type="compositionally biased region" description="Gly residues" evidence="3">
    <location>
        <begin position="517"/>
        <end position="528"/>
    </location>
</feature>
<dbReference type="SMART" id="SM00360">
    <property type="entry name" value="RRM"/>
    <property type="match status" value="1"/>
</dbReference>
<dbReference type="InterPro" id="IPR012677">
    <property type="entry name" value="Nucleotide-bd_a/b_plait_sf"/>
</dbReference>
<feature type="compositionally biased region" description="Basic and acidic residues" evidence="3">
    <location>
        <begin position="547"/>
        <end position="565"/>
    </location>
</feature>
<dbReference type="PANTHER" id="PTHR23236:SF2">
    <property type="entry name" value="EUKARYOTIC TRANSLATION INITIATION FACTOR 4B"/>
    <property type="match status" value="1"/>
</dbReference>
<dbReference type="SUPFAM" id="SSF54928">
    <property type="entry name" value="RNA-binding domain, RBD"/>
    <property type="match status" value="1"/>
</dbReference>
<feature type="compositionally biased region" description="Basic and acidic residues" evidence="3">
    <location>
        <begin position="436"/>
        <end position="457"/>
    </location>
</feature>
<gene>
    <name evidence="5" type="ORF">O3M35_010076</name>
</gene>
<dbReference type="Proteomes" id="UP001461498">
    <property type="component" value="Unassembled WGS sequence"/>
</dbReference>
<dbReference type="InterPro" id="IPR000504">
    <property type="entry name" value="RRM_dom"/>
</dbReference>
<dbReference type="InterPro" id="IPR035979">
    <property type="entry name" value="RBD_domain_sf"/>
</dbReference>
<organism evidence="5 6">
    <name type="scientific">Rhynocoris fuscipes</name>
    <dbReference type="NCBI Taxonomy" id="488301"/>
    <lineage>
        <taxon>Eukaryota</taxon>
        <taxon>Metazoa</taxon>
        <taxon>Ecdysozoa</taxon>
        <taxon>Arthropoda</taxon>
        <taxon>Hexapoda</taxon>
        <taxon>Insecta</taxon>
        <taxon>Pterygota</taxon>
        <taxon>Neoptera</taxon>
        <taxon>Paraneoptera</taxon>
        <taxon>Hemiptera</taxon>
        <taxon>Heteroptera</taxon>
        <taxon>Panheteroptera</taxon>
        <taxon>Cimicomorpha</taxon>
        <taxon>Reduviidae</taxon>
        <taxon>Harpactorinae</taxon>
        <taxon>Harpactorini</taxon>
        <taxon>Rhynocoris</taxon>
    </lineage>
</organism>
<feature type="compositionally biased region" description="Basic and acidic residues" evidence="3">
    <location>
        <begin position="229"/>
        <end position="262"/>
    </location>
</feature>
<accession>A0AAW1CZW7</accession>
<keyword evidence="6" id="KW-1185">Reference proteome</keyword>
<feature type="compositionally biased region" description="Basic and acidic residues" evidence="3">
    <location>
        <begin position="330"/>
        <end position="342"/>
    </location>
</feature>
<evidence type="ECO:0000313" key="6">
    <source>
        <dbReference type="Proteomes" id="UP001461498"/>
    </source>
</evidence>
<feature type="domain" description="RRM" evidence="4">
    <location>
        <begin position="77"/>
        <end position="154"/>
    </location>
</feature>
<evidence type="ECO:0000256" key="3">
    <source>
        <dbReference type="SAM" id="MobiDB-lite"/>
    </source>
</evidence>
<feature type="compositionally biased region" description="Polar residues" evidence="3">
    <location>
        <begin position="620"/>
        <end position="629"/>
    </location>
</feature>
<comment type="caution">
    <text evidence="5">The sequence shown here is derived from an EMBL/GenBank/DDBJ whole genome shotgun (WGS) entry which is preliminary data.</text>
</comment>
<sequence length="637" mass="69438">MAASGKKNKKKWKPVAINELLDSTPVRTPVGNWADEVDEEDANSYEIKAEKYVLPTAPRASRGTTIDESKVPYSAPFQAYLSNIPYDLTENELINFFQNLKVKSVRLPRDEKGGNRAKGYGYIEFEDRSSLISALTLGENTLKGRPIRIELTTSADNNNRPGRGNRGLRDGGRSDMGGGGSDRTAGNWRTGPRDDFDDRGGGGSGYDRGGYGSGRRDFGGGGGGGFSRNYEDRSFFRDERGPDRDRFGRGDDRSKDDFRERGGFNQGGFDRGGFGGRDRDDRGFSRDRDDRGFSRDRDDGRGFSRDRDDRGGFSSFSDRSDRGGGGGSFTRRDDDRFNRGDDQGGNWREGGRENFSRMDDRRDRDRFGGGGGVGRRDDLPPIDRGGGGGGGGNAEVKVRPKLKLLPRSNTTPAENESEAPAASSSIFGGAKPVDTAAREREIEERLRRGDDPPDIRSKPGPGSTGSGSQKDGHLPERRAEPAPAPPPKDNPWSRKAAAAPTAVVNNGRTSPEDVRQTGGGGGGGGGSSGHLSDDDKNESSRSWNRGGDNRRQETKRIEKNDESRNRGPQQHKGGAGGNISSEKSRAKDEKPISKHREPRKEIDDISRMPKIQENKVPNLAVSNKFSTLVDSDETPLE</sequence>
<dbReference type="GO" id="GO:0003723">
    <property type="term" value="F:RNA binding"/>
    <property type="evidence" value="ECO:0007669"/>
    <property type="project" value="UniProtKB-UniRule"/>
</dbReference>
<name>A0AAW1CZW7_9HEMI</name>
<feature type="region of interest" description="Disordered" evidence="3">
    <location>
        <begin position="152"/>
        <end position="637"/>
    </location>
</feature>
<dbReference type="PROSITE" id="PS50102">
    <property type="entry name" value="RRM"/>
    <property type="match status" value="1"/>
</dbReference>
<reference evidence="5 6" key="1">
    <citation type="submission" date="2022-12" db="EMBL/GenBank/DDBJ databases">
        <title>Chromosome-level genome assembly of true bugs.</title>
        <authorList>
            <person name="Ma L."/>
            <person name="Li H."/>
        </authorList>
    </citation>
    <scope>NUCLEOTIDE SEQUENCE [LARGE SCALE GENOMIC DNA]</scope>
    <source>
        <strain evidence="5">Lab_2022b</strain>
    </source>
</reference>
<feature type="compositionally biased region" description="Basic and acidic residues" evidence="3">
    <location>
        <begin position="276"/>
        <end position="311"/>
    </location>
</feature>
<feature type="compositionally biased region" description="Gly residues" evidence="3">
    <location>
        <begin position="201"/>
        <end position="226"/>
    </location>
</feature>
<evidence type="ECO:0000256" key="1">
    <source>
        <dbReference type="ARBA" id="ARBA00022884"/>
    </source>
</evidence>
<evidence type="ECO:0000313" key="5">
    <source>
        <dbReference type="EMBL" id="KAK9503540.1"/>
    </source>
</evidence>
<feature type="compositionally biased region" description="Low complexity" evidence="3">
    <location>
        <begin position="412"/>
        <end position="425"/>
    </location>
</feature>
<feature type="compositionally biased region" description="Basic and acidic residues" evidence="3">
    <location>
        <begin position="582"/>
        <end position="613"/>
    </location>
</feature>
<feature type="compositionally biased region" description="Basic and acidic residues" evidence="3">
    <location>
        <begin position="349"/>
        <end position="367"/>
    </location>
</feature>
<dbReference type="Gene3D" id="3.30.70.330">
    <property type="match status" value="1"/>
</dbReference>
<dbReference type="PANTHER" id="PTHR23236">
    <property type="entry name" value="EUKARYOTIC TRANSLATION INITIATION FACTOR 4B/4H"/>
    <property type="match status" value="1"/>
</dbReference>
<feature type="compositionally biased region" description="Basic and acidic residues" evidence="3">
    <location>
        <begin position="191"/>
        <end position="200"/>
    </location>
</feature>
<dbReference type="AlphaFoldDB" id="A0AAW1CZW7"/>
<feature type="compositionally biased region" description="Gly residues" evidence="3">
    <location>
        <begin position="384"/>
        <end position="393"/>
    </location>
</feature>
<feature type="compositionally biased region" description="Gly residues" evidence="3">
    <location>
        <begin position="264"/>
        <end position="275"/>
    </location>
</feature>
<dbReference type="Pfam" id="PF00076">
    <property type="entry name" value="RRM_1"/>
    <property type="match status" value="1"/>
</dbReference>
<feature type="compositionally biased region" description="Basic and acidic residues" evidence="3">
    <location>
        <begin position="470"/>
        <end position="480"/>
    </location>
</feature>
<evidence type="ECO:0000256" key="2">
    <source>
        <dbReference type="PROSITE-ProRule" id="PRU00176"/>
    </source>
</evidence>
<keyword evidence="1 2" id="KW-0694">RNA-binding</keyword>
<evidence type="ECO:0000259" key="4">
    <source>
        <dbReference type="PROSITE" id="PS50102"/>
    </source>
</evidence>
<protein>
    <recommendedName>
        <fullName evidence="4">RRM domain-containing protein</fullName>
    </recommendedName>
</protein>
<dbReference type="EMBL" id="JAPXFL010000007">
    <property type="protein sequence ID" value="KAK9503540.1"/>
    <property type="molecule type" value="Genomic_DNA"/>
</dbReference>